<comment type="caution">
    <text evidence="5">The sequence shown here is derived from an EMBL/GenBank/DDBJ whole genome shotgun (WGS) entry which is preliminary data.</text>
</comment>
<dbReference type="InterPro" id="IPR006202">
    <property type="entry name" value="Neur_chan_lig-bd"/>
</dbReference>
<evidence type="ECO:0000259" key="4">
    <source>
        <dbReference type="Pfam" id="PF02931"/>
    </source>
</evidence>
<dbReference type="CDD" id="cd18987">
    <property type="entry name" value="LGIC_ECD_anion"/>
    <property type="match status" value="1"/>
</dbReference>
<dbReference type="EMBL" id="BPLR01002898">
    <property type="protein sequence ID" value="GIX79091.1"/>
    <property type="molecule type" value="Genomic_DNA"/>
</dbReference>
<evidence type="ECO:0000256" key="2">
    <source>
        <dbReference type="ARBA" id="ARBA00023136"/>
    </source>
</evidence>
<dbReference type="PANTHER" id="PTHR18945">
    <property type="entry name" value="NEUROTRANSMITTER GATED ION CHANNEL"/>
    <property type="match status" value="1"/>
</dbReference>
<sequence>MASNEACFVFFTIFFLLVSCVELKEVRQHAVEWQHQETLFAKLTNTAFYNKRLRPYATKDAVTVNNSMFIYSMSSIDELRTDYSMQILYRQTWHDERLVFSADPAVPKIVGDNWHAQRIWTPSIHAVNDKELGSFASGGAEGTILLHIHPDGQVLLSKRVKLRPYCEMSFYRYPIDKQQCTLEIESSTLPHTALELAWSEDRPLELNRKFILSQALY</sequence>
<feature type="chain" id="PRO_5043102704" evidence="3">
    <location>
        <begin position="24"/>
        <end position="217"/>
    </location>
</feature>
<dbReference type="GO" id="GO:0016020">
    <property type="term" value="C:membrane"/>
    <property type="evidence" value="ECO:0007669"/>
    <property type="project" value="UniProtKB-SubCell"/>
</dbReference>
<keyword evidence="2" id="KW-0472">Membrane</keyword>
<dbReference type="InterPro" id="IPR006201">
    <property type="entry name" value="Neur_channel"/>
</dbReference>
<evidence type="ECO:0000313" key="5">
    <source>
        <dbReference type="EMBL" id="GIX79091.1"/>
    </source>
</evidence>
<dbReference type="SUPFAM" id="SSF63712">
    <property type="entry name" value="Nicotinic receptor ligand binding domain-like"/>
    <property type="match status" value="1"/>
</dbReference>
<accession>A0AAV4N5Y1</accession>
<feature type="domain" description="Neurotransmitter-gated ion-channel ligand-binding" evidence="4">
    <location>
        <begin position="37"/>
        <end position="209"/>
    </location>
</feature>
<reference evidence="5 6" key="1">
    <citation type="submission" date="2021-06" db="EMBL/GenBank/DDBJ databases">
        <title>Caerostris extrusa draft genome.</title>
        <authorList>
            <person name="Kono N."/>
            <person name="Arakawa K."/>
        </authorList>
    </citation>
    <scope>NUCLEOTIDE SEQUENCE [LARGE SCALE GENOMIC DNA]</scope>
</reference>
<dbReference type="InterPro" id="IPR036734">
    <property type="entry name" value="Neur_chan_lig-bd_sf"/>
</dbReference>
<dbReference type="Proteomes" id="UP001054945">
    <property type="component" value="Unassembled WGS sequence"/>
</dbReference>
<protein>
    <submittedName>
        <fullName evidence="5">Gamma-aminobutyric acid receptor subunit beta-4</fullName>
    </submittedName>
</protein>
<comment type="similarity">
    <text evidence="3">Belongs to the ligand-gated ion channel (TC 1.A.9) family.</text>
</comment>
<dbReference type="InterPro" id="IPR018000">
    <property type="entry name" value="Neurotransmitter_ion_chnl_CS"/>
</dbReference>
<name>A0AAV4N5Y1_CAEEX</name>
<keyword evidence="6" id="KW-1185">Reference proteome</keyword>
<dbReference type="PRINTS" id="PR00252">
    <property type="entry name" value="NRIONCHANNEL"/>
</dbReference>
<keyword evidence="5" id="KW-0675">Receptor</keyword>
<keyword evidence="3" id="KW-0732">Signal</keyword>
<dbReference type="AlphaFoldDB" id="A0AAV4N5Y1"/>
<evidence type="ECO:0000313" key="6">
    <source>
        <dbReference type="Proteomes" id="UP001054945"/>
    </source>
</evidence>
<dbReference type="PROSITE" id="PS00236">
    <property type="entry name" value="NEUROTR_ION_CHANNEL"/>
    <property type="match status" value="1"/>
</dbReference>
<feature type="signal peptide" evidence="3">
    <location>
        <begin position="1"/>
        <end position="23"/>
    </location>
</feature>
<dbReference type="Pfam" id="PF02931">
    <property type="entry name" value="Neur_chan_LBD"/>
    <property type="match status" value="1"/>
</dbReference>
<proteinExistence type="inferred from homology"/>
<keyword evidence="3" id="KW-0813">Transport</keyword>
<keyword evidence="3" id="KW-0407">Ion channel</keyword>
<evidence type="ECO:0000256" key="3">
    <source>
        <dbReference type="RuleBase" id="RU000687"/>
    </source>
</evidence>
<gene>
    <name evidence="5" type="primary">GABRB4</name>
    <name evidence="5" type="ORF">CEXT_783421</name>
</gene>
<dbReference type="GO" id="GO:0005230">
    <property type="term" value="F:extracellular ligand-gated monoatomic ion channel activity"/>
    <property type="evidence" value="ECO:0007669"/>
    <property type="project" value="InterPro"/>
</dbReference>
<dbReference type="Gene3D" id="2.70.170.10">
    <property type="entry name" value="Neurotransmitter-gated ion-channel ligand-binding domain"/>
    <property type="match status" value="1"/>
</dbReference>
<keyword evidence="3" id="KW-0406">Ion transport</keyword>
<evidence type="ECO:0000256" key="1">
    <source>
        <dbReference type="ARBA" id="ARBA00004141"/>
    </source>
</evidence>
<organism evidence="5 6">
    <name type="scientific">Caerostris extrusa</name>
    <name type="common">Bark spider</name>
    <name type="synonym">Caerostris bankana</name>
    <dbReference type="NCBI Taxonomy" id="172846"/>
    <lineage>
        <taxon>Eukaryota</taxon>
        <taxon>Metazoa</taxon>
        <taxon>Ecdysozoa</taxon>
        <taxon>Arthropoda</taxon>
        <taxon>Chelicerata</taxon>
        <taxon>Arachnida</taxon>
        <taxon>Araneae</taxon>
        <taxon>Araneomorphae</taxon>
        <taxon>Entelegynae</taxon>
        <taxon>Araneoidea</taxon>
        <taxon>Araneidae</taxon>
        <taxon>Caerostris</taxon>
    </lineage>
</organism>
<comment type="subcellular location">
    <subcellularLocation>
        <location evidence="1">Membrane</location>
        <topology evidence="1">Multi-pass membrane protein</topology>
    </subcellularLocation>
</comment>
<dbReference type="GO" id="GO:0004888">
    <property type="term" value="F:transmembrane signaling receptor activity"/>
    <property type="evidence" value="ECO:0007669"/>
    <property type="project" value="InterPro"/>
</dbReference>